<accession>A0A1B0CN21</accession>
<organism evidence="3 4">
    <name type="scientific">Lutzomyia longipalpis</name>
    <name type="common">Sand fly</name>
    <dbReference type="NCBI Taxonomy" id="7200"/>
    <lineage>
        <taxon>Eukaryota</taxon>
        <taxon>Metazoa</taxon>
        <taxon>Ecdysozoa</taxon>
        <taxon>Arthropoda</taxon>
        <taxon>Hexapoda</taxon>
        <taxon>Insecta</taxon>
        <taxon>Pterygota</taxon>
        <taxon>Neoptera</taxon>
        <taxon>Endopterygota</taxon>
        <taxon>Diptera</taxon>
        <taxon>Nematocera</taxon>
        <taxon>Psychodoidea</taxon>
        <taxon>Psychodidae</taxon>
        <taxon>Lutzomyia</taxon>
        <taxon>Lutzomyia</taxon>
    </lineage>
</organism>
<evidence type="ECO:0000313" key="4">
    <source>
        <dbReference type="Proteomes" id="UP000092461"/>
    </source>
</evidence>
<dbReference type="Pfam" id="PF03103">
    <property type="entry name" value="DUF243"/>
    <property type="match status" value="1"/>
</dbReference>
<dbReference type="VEuPathDB" id="VectorBase:LLOJ006105"/>
<sequence>MRALVLISSFAVVAFARPDVSHLTGYNYNHPSGSAGASHHTASRVSVDMVPSQSYEIPASQSTFTNLGSSSNVPSNQYVPPRVQTHFSAPATTLLTPTAGSSVSGSAPSVNFITYADNQNNYVPPTAPTAHTTGFAYDHASSALPAFPTLSTPVRAEFTQLNTDHGSSSFGQTTGFGQNTGFSHGQTADFGHTSSGSFSQGFNQGFSQGGLGQVTQGVAHNEEIQLTGRFDQSATHVNFPPQRIIQQTAPFVTKHTYVFAAPEEEEHIAPQEPIVLPQPQTHYKIIFIKAPSTTIVNNQGGAVAPQKNEKTIIYVLSNKRVIDRTVEVPDLPEQKKSKPEVFFIKYKTPTEHVDSQAVYETVDHVDGHAAGLSPRFETNQVQHEGVHSAGITVAAPQQNVQMFSADAQSQGAYQTLHSSSVQEIQNKPTLTSYDSPVYSLDTSGFGSSSGSAHGSASGSAQFGGSSTSGSALQFLNTGFAPSGSQATNLEYIPPVGGSSCTTC</sequence>
<dbReference type="SMART" id="SM00690">
    <property type="entry name" value="DM5"/>
    <property type="match status" value="1"/>
</dbReference>
<dbReference type="GO" id="GO:0062129">
    <property type="term" value="C:chitin-based extracellular matrix"/>
    <property type="evidence" value="ECO:0007669"/>
    <property type="project" value="TreeGrafter"/>
</dbReference>
<dbReference type="VEuPathDB" id="VectorBase:LLONM1_006563"/>
<keyword evidence="4" id="KW-1185">Reference proteome</keyword>
<dbReference type="PANTHER" id="PTHR31927">
    <property type="entry name" value="FI07246P-RELATED-RELATED"/>
    <property type="match status" value="1"/>
</dbReference>
<proteinExistence type="predicted"/>
<dbReference type="GO" id="GO:0008010">
    <property type="term" value="F:structural constituent of chitin-based larval cuticle"/>
    <property type="evidence" value="ECO:0007669"/>
    <property type="project" value="TreeGrafter"/>
</dbReference>
<feature type="domain" description="DUF243" evidence="2">
    <location>
        <begin position="250"/>
        <end position="349"/>
    </location>
</feature>
<evidence type="ECO:0000259" key="2">
    <source>
        <dbReference type="SMART" id="SM00690"/>
    </source>
</evidence>
<feature type="signal peptide" evidence="1">
    <location>
        <begin position="1"/>
        <end position="16"/>
    </location>
</feature>
<evidence type="ECO:0000313" key="3">
    <source>
        <dbReference type="EnsemblMetazoa" id="LLOJ006105-PA"/>
    </source>
</evidence>
<dbReference type="InterPro" id="IPR004145">
    <property type="entry name" value="DUF243"/>
</dbReference>
<feature type="chain" id="PRO_5008405944" description="DUF243 domain-containing protein" evidence="1">
    <location>
        <begin position="17"/>
        <end position="503"/>
    </location>
</feature>
<dbReference type="EMBL" id="AJWK01019669">
    <property type="status" value="NOT_ANNOTATED_CDS"/>
    <property type="molecule type" value="Genomic_DNA"/>
</dbReference>
<name>A0A1B0CN21_LUTLO</name>
<dbReference type="GO" id="GO:0040003">
    <property type="term" value="P:chitin-based cuticle development"/>
    <property type="evidence" value="ECO:0007669"/>
    <property type="project" value="TreeGrafter"/>
</dbReference>
<dbReference type="Proteomes" id="UP000092461">
    <property type="component" value="Unassembled WGS sequence"/>
</dbReference>
<dbReference type="EnsemblMetazoa" id="LLOJ006105-RA">
    <property type="protein sequence ID" value="LLOJ006105-PA"/>
    <property type="gene ID" value="LLOJ006105"/>
</dbReference>
<dbReference type="PANTHER" id="PTHR31927:SF2">
    <property type="entry name" value="FI07246P-RELATED"/>
    <property type="match status" value="1"/>
</dbReference>
<dbReference type="AlphaFoldDB" id="A0A1B0CN21"/>
<keyword evidence="1" id="KW-0732">Signal</keyword>
<evidence type="ECO:0000256" key="1">
    <source>
        <dbReference type="SAM" id="SignalP"/>
    </source>
</evidence>
<reference evidence="3" key="1">
    <citation type="submission" date="2020-05" db="UniProtKB">
        <authorList>
            <consortium name="EnsemblMetazoa"/>
        </authorList>
    </citation>
    <scope>IDENTIFICATION</scope>
    <source>
        <strain evidence="3">Jacobina</strain>
    </source>
</reference>
<protein>
    <recommendedName>
        <fullName evidence="2">DUF243 domain-containing protein</fullName>
    </recommendedName>
</protein>
<dbReference type="EMBL" id="AJWK01019670">
    <property type="status" value="NOT_ANNOTATED_CDS"/>
    <property type="molecule type" value="Genomic_DNA"/>
</dbReference>